<evidence type="ECO:0000313" key="6">
    <source>
        <dbReference type="EMBL" id="VVA95098.1"/>
    </source>
</evidence>
<feature type="domain" description="TIR" evidence="5">
    <location>
        <begin position="11"/>
        <end position="177"/>
    </location>
</feature>
<dbReference type="Gene3D" id="1.10.8.430">
    <property type="entry name" value="Helical domain of apoptotic protease-activating factors"/>
    <property type="match status" value="1"/>
</dbReference>
<evidence type="ECO:0000259" key="5">
    <source>
        <dbReference type="PROSITE" id="PS50104"/>
    </source>
</evidence>
<dbReference type="Pfam" id="PF23282">
    <property type="entry name" value="WHD_ROQ1"/>
    <property type="match status" value="1"/>
</dbReference>
<evidence type="ECO:0000256" key="4">
    <source>
        <dbReference type="ARBA" id="ARBA00023027"/>
    </source>
</evidence>
<evidence type="ECO:0000313" key="7">
    <source>
        <dbReference type="Proteomes" id="UP000489600"/>
    </source>
</evidence>
<dbReference type="SUPFAM" id="SSF52540">
    <property type="entry name" value="P-loop containing nucleoside triphosphate hydrolases"/>
    <property type="match status" value="1"/>
</dbReference>
<accession>A0A565B093</accession>
<organism evidence="6 7">
    <name type="scientific">Arabis nemorensis</name>
    <dbReference type="NCBI Taxonomy" id="586526"/>
    <lineage>
        <taxon>Eukaryota</taxon>
        <taxon>Viridiplantae</taxon>
        <taxon>Streptophyta</taxon>
        <taxon>Embryophyta</taxon>
        <taxon>Tracheophyta</taxon>
        <taxon>Spermatophyta</taxon>
        <taxon>Magnoliopsida</taxon>
        <taxon>eudicotyledons</taxon>
        <taxon>Gunneridae</taxon>
        <taxon>Pentapetalae</taxon>
        <taxon>rosids</taxon>
        <taxon>malvids</taxon>
        <taxon>Brassicales</taxon>
        <taxon>Brassicaceae</taxon>
        <taxon>Arabideae</taxon>
        <taxon>Arabis</taxon>
    </lineage>
</organism>
<keyword evidence="1" id="KW-0433">Leucine-rich repeat</keyword>
<dbReference type="EMBL" id="CABITT030000002">
    <property type="protein sequence ID" value="VVA95098.1"/>
    <property type="molecule type" value="Genomic_DNA"/>
</dbReference>
<dbReference type="Pfam" id="PF01582">
    <property type="entry name" value="TIR"/>
    <property type="match status" value="1"/>
</dbReference>
<dbReference type="SUPFAM" id="SSF46785">
    <property type="entry name" value="Winged helix' DNA-binding domain"/>
    <property type="match status" value="1"/>
</dbReference>
<keyword evidence="3" id="KW-0611">Plant defense</keyword>
<dbReference type="SUPFAM" id="SSF52058">
    <property type="entry name" value="L domain-like"/>
    <property type="match status" value="1"/>
</dbReference>
<evidence type="ECO:0000256" key="3">
    <source>
        <dbReference type="ARBA" id="ARBA00022821"/>
    </source>
</evidence>
<comment type="caution">
    <text evidence="6">The sequence shown here is derived from an EMBL/GenBank/DDBJ whole genome shotgun (WGS) entry which is preliminary data.</text>
</comment>
<dbReference type="InterPro" id="IPR036390">
    <property type="entry name" value="WH_DNA-bd_sf"/>
</dbReference>
<dbReference type="Pfam" id="PF12799">
    <property type="entry name" value="LRR_4"/>
    <property type="match status" value="1"/>
</dbReference>
<dbReference type="FunFam" id="3.40.50.10140:FF:000007">
    <property type="entry name" value="Disease resistance protein (TIR-NBS-LRR class)"/>
    <property type="match status" value="1"/>
</dbReference>
<dbReference type="SUPFAM" id="SSF52200">
    <property type="entry name" value="Toll/Interleukin receptor TIR domain"/>
    <property type="match status" value="1"/>
</dbReference>
<dbReference type="InterPro" id="IPR025875">
    <property type="entry name" value="Leu-rich_rpt_4"/>
</dbReference>
<dbReference type="Pfam" id="PF00931">
    <property type="entry name" value="NB-ARC"/>
    <property type="match status" value="1"/>
</dbReference>
<dbReference type="Gene3D" id="3.40.50.300">
    <property type="entry name" value="P-loop containing nucleotide triphosphate hydrolases"/>
    <property type="match status" value="1"/>
</dbReference>
<dbReference type="PANTHER" id="PTHR11017">
    <property type="entry name" value="LEUCINE-RICH REPEAT-CONTAINING PROTEIN"/>
    <property type="match status" value="1"/>
</dbReference>
<keyword evidence="2" id="KW-0677">Repeat</keyword>
<dbReference type="InterPro" id="IPR035897">
    <property type="entry name" value="Toll_tir_struct_dom_sf"/>
</dbReference>
<dbReference type="Pfam" id="PF07725">
    <property type="entry name" value="LRR_3"/>
    <property type="match status" value="1"/>
</dbReference>
<dbReference type="PROSITE" id="PS50104">
    <property type="entry name" value="TIR"/>
    <property type="match status" value="1"/>
</dbReference>
<keyword evidence="7" id="KW-1185">Reference proteome</keyword>
<dbReference type="InterPro" id="IPR032675">
    <property type="entry name" value="LRR_dom_sf"/>
</dbReference>
<dbReference type="InterPro" id="IPR058192">
    <property type="entry name" value="WHD_ROQ1-like"/>
</dbReference>
<dbReference type="Gene3D" id="3.80.10.10">
    <property type="entry name" value="Ribonuclease Inhibitor"/>
    <property type="match status" value="3"/>
</dbReference>
<dbReference type="GO" id="GO:0043531">
    <property type="term" value="F:ADP binding"/>
    <property type="evidence" value="ECO:0007669"/>
    <property type="project" value="InterPro"/>
</dbReference>
<evidence type="ECO:0000256" key="2">
    <source>
        <dbReference type="ARBA" id="ARBA00022737"/>
    </source>
</evidence>
<dbReference type="InterPro" id="IPR042197">
    <property type="entry name" value="Apaf_helical"/>
</dbReference>
<reference evidence="6" key="1">
    <citation type="submission" date="2019-07" db="EMBL/GenBank/DDBJ databases">
        <authorList>
            <person name="Dittberner H."/>
        </authorList>
    </citation>
    <scope>NUCLEOTIDE SEQUENCE [LARGE SCALE GENOMIC DNA]</scope>
</reference>
<dbReference type="SMART" id="SM00255">
    <property type="entry name" value="TIR"/>
    <property type="match status" value="1"/>
</dbReference>
<dbReference type="InterPro" id="IPR000157">
    <property type="entry name" value="TIR_dom"/>
</dbReference>
<evidence type="ECO:0000256" key="1">
    <source>
        <dbReference type="ARBA" id="ARBA00022614"/>
    </source>
</evidence>
<dbReference type="PANTHER" id="PTHR11017:SF501">
    <property type="entry name" value="ADP-RIBOSYL CYCLASE_CYCLIC ADP-RIBOSE HYDROLASE-RELATED"/>
    <property type="match status" value="1"/>
</dbReference>
<dbReference type="GO" id="GO:0006952">
    <property type="term" value="P:defense response"/>
    <property type="evidence" value="ECO:0007669"/>
    <property type="project" value="UniProtKB-KW"/>
</dbReference>
<dbReference type="PRINTS" id="PR00364">
    <property type="entry name" value="DISEASERSIST"/>
</dbReference>
<name>A0A565B093_9BRAS</name>
<dbReference type="InterPro" id="IPR027417">
    <property type="entry name" value="P-loop_NTPase"/>
</dbReference>
<dbReference type="OrthoDB" id="1357022at2759"/>
<gene>
    <name evidence="6" type="ORF">ANE_LOCUS5543</name>
</gene>
<dbReference type="Gene3D" id="3.40.50.10140">
    <property type="entry name" value="Toll/interleukin-1 receptor homology (TIR) domain"/>
    <property type="match status" value="1"/>
</dbReference>
<dbReference type="InterPro" id="IPR011713">
    <property type="entry name" value="Leu-rich_rpt_3"/>
</dbReference>
<dbReference type="InterPro" id="IPR002182">
    <property type="entry name" value="NB-ARC"/>
</dbReference>
<dbReference type="Proteomes" id="UP000489600">
    <property type="component" value="Unassembled WGS sequence"/>
</dbReference>
<dbReference type="AlphaFoldDB" id="A0A565B093"/>
<proteinExistence type="predicted"/>
<dbReference type="GO" id="GO:0007165">
    <property type="term" value="P:signal transduction"/>
    <property type="evidence" value="ECO:0007669"/>
    <property type="project" value="InterPro"/>
</dbReference>
<keyword evidence="4" id="KW-0520">NAD</keyword>
<sequence length="998" mass="114607">MASSSSPIRVINYDVFLSFRGEDTRNNIVSYLYEALSREGIFTFRDDKRLQASEKISDQLVDAIKTSRFAVVVISKNYATSKWCLDELQLIMELQRKNQIRVVPIFDGVEPSDVRRQTGSFAASFQRYENLYTAPEMVSQWKRALNQVGHMSGFHSRTSLNEAAMISNIVRSVSSQLMKMRPTSGVDLVGMEAHMVKMHFLLNMESENEVLMIGICGMGGVGKTTIAKCLYDRFSRQFSAHYFTEDIKKNYKDKGLSYLQERFLCSILRGQHFSFRSDEEGSLEIQARLRHQKVFVVLDGVDEAKQMHALAKETSWFGPGSRIIITTRDWGLLNSCGVNIVHEVKCLDDKDSLQVFEKLAFGGRPPPSDGFEQLYIRASRLAHGLPSALVAYASYLSENKTINMWEAELRKLERRSHKNVEKILRYSYSDLDDQDKAAFLLVACLFNRYPFSHVASFLDDGLPRINHLINKSIISISADGCINMHFLVVQTGRAIVRQDSPNRPFRQRFLWDPAEIYDILEHNIGTDETEGVTLHMCEMPDTLRVSNEVFNVMKNIKFLKFFQHLGDAESNVQLRQGAFNFPPYLRLLHWDAYPFKTLPSIQYRHLVELDLRYSNLERLWDKTMNLSNLRRLDVTGSKNLIELPDFSSAMNFEELIVKGCIKLRQMPESLEHISFSPKKQNHDEMVMTEQTHRNMVMTEHGIQTSTLPSDSCSLQSLNIKNFRYKEFRYKEMNAAFRCNSFELIRSLTELKLVNLNIQNIPGNIDCLVTLETLDLSGNDFAYLPTSIGQLPKLKYLSLRNCRKITSLPHLTQVETLILSDCVNLRWLLFEDRQATNWLLELSLDNCKKVQTLSGKLSHFPRLTYLDLSKHDFETIPASIRELSSLGTLCLNKCKKLISVEELPLSIKHLYAHGCDSLENVSLSPNHSIKHLDLLHCPRLNRQEHEHLMNLFLSNRDSKEVSSLQIDLVYGDVFAYRKLECPADLITNSQGHVRGSANF</sequence>
<dbReference type="InterPro" id="IPR044974">
    <property type="entry name" value="Disease_R_plants"/>
</dbReference>
<protein>
    <recommendedName>
        <fullName evidence="5">TIR domain-containing protein</fullName>
    </recommendedName>
</protein>